<gene>
    <name evidence="1" type="ORF">GJU95_07620</name>
</gene>
<dbReference type="EMBL" id="WKKC01000021">
    <property type="protein sequence ID" value="MTE03634.1"/>
    <property type="molecule type" value="Genomic_DNA"/>
</dbReference>
<dbReference type="Proteomes" id="UP000488295">
    <property type="component" value="Unassembled WGS sequence"/>
</dbReference>
<evidence type="ECO:0000313" key="2">
    <source>
        <dbReference type="Proteomes" id="UP000488295"/>
    </source>
</evidence>
<evidence type="ECO:0000313" key="1">
    <source>
        <dbReference type="EMBL" id="MTE03634.1"/>
    </source>
</evidence>
<organism evidence="1 2">
    <name type="scientific">Lactobacillus johnsonii</name>
    <dbReference type="NCBI Taxonomy" id="33959"/>
    <lineage>
        <taxon>Bacteria</taxon>
        <taxon>Bacillati</taxon>
        <taxon>Bacillota</taxon>
        <taxon>Bacilli</taxon>
        <taxon>Lactobacillales</taxon>
        <taxon>Lactobacillaceae</taxon>
        <taxon>Lactobacillus</taxon>
    </lineage>
</organism>
<reference evidence="1 2" key="1">
    <citation type="submission" date="2019-11" db="EMBL/GenBank/DDBJ databases">
        <title>Gastrointestinal microbiota of Peromyscus leucopus.</title>
        <authorList>
            <person name="Milovic A."/>
            <person name="Bassam K."/>
            <person name="Barbour A.G."/>
        </authorList>
    </citation>
    <scope>NUCLEOTIDE SEQUENCE [LARGE SCALE GENOMIC DNA]</scope>
    <source>
        <strain evidence="1 2">LL8</strain>
    </source>
</reference>
<proteinExistence type="predicted"/>
<comment type="caution">
    <text evidence="1">The sequence shown here is derived from an EMBL/GenBank/DDBJ whole genome shotgun (WGS) entry which is preliminary data.</text>
</comment>
<sequence length="138" mass="15782">MSEKYVSFEYEKNPVSIGMVSKNGWKQVIGTAVKIENIEIVYIHIDQNTVAVTDTVTGLIHKTIKIPFKINSAKEMERTTVPYSAMFAAELDRAGISKVKAKWGSELKDLEKKYGSKPPTIWLTKEMFELVKKNYEEY</sequence>
<dbReference type="AlphaFoldDB" id="A0A9X4X9M0"/>
<accession>A0A9X4X9M0</accession>
<dbReference type="RefSeq" id="WP_155692804.1">
    <property type="nucleotide sequence ID" value="NZ_WKKC01000021.1"/>
</dbReference>
<protein>
    <submittedName>
        <fullName evidence="1">Uncharacterized protein</fullName>
    </submittedName>
</protein>
<name>A0A9X4X9M0_LACJH</name>